<feature type="non-terminal residue" evidence="7">
    <location>
        <position position="1"/>
    </location>
</feature>
<evidence type="ECO:0000259" key="6">
    <source>
        <dbReference type="PROSITE" id="PS50109"/>
    </source>
</evidence>
<sequence length="56" mass="5877">FFTTKPSGEGTGLGLSVSYSIVADHGGHIDVESKKGKGSTFTVWLPVKVPALQKSE</sequence>
<keyword evidence="4" id="KW-0067">ATP-binding</keyword>
<evidence type="ECO:0000256" key="2">
    <source>
        <dbReference type="ARBA" id="ARBA00022741"/>
    </source>
</evidence>
<keyword evidence="3" id="KW-0418">Kinase</keyword>
<proteinExistence type="predicted"/>
<dbReference type="InterPro" id="IPR036890">
    <property type="entry name" value="HATPase_C_sf"/>
</dbReference>
<reference evidence="7" key="1">
    <citation type="journal article" date="2014" name="Front. Microbiol.">
        <title>High frequency of phylogenetically diverse reductive dehalogenase-homologous genes in deep subseafloor sedimentary metagenomes.</title>
        <authorList>
            <person name="Kawai M."/>
            <person name="Futagami T."/>
            <person name="Toyoda A."/>
            <person name="Takaki Y."/>
            <person name="Nishi S."/>
            <person name="Hori S."/>
            <person name="Arai W."/>
            <person name="Tsubouchi T."/>
            <person name="Morono Y."/>
            <person name="Uchiyama I."/>
            <person name="Ito T."/>
            <person name="Fujiyama A."/>
            <person name="Inagaki F."/>
            <person name="Takami H."/>
        </authorList>
    </citation>
    <scope>NUCLEOTIDE SEQUENCE</scope>
    <source>
        <strain evidence="7">Expedition CK06-06</strain>
    </source>
</reference>
<evidence type="ECO:0000256" key="4">
    <source>
        <dbReference type="ARBA" id="ARBA00022840"/>
    </source>
</evidence>
<dbReference type="PRINTS" id="PR00344">
    <property type="entry name" value="BCTRLSENSOR"/>
</dbReference>
<dbReference type="PROSITE" id="PS50109">
    <property type="entry name" value="HIS_KIN"/>
    <property type="match status" value="1"/>
</dbReference>
<evidence type="ECO:0000256" key="3">
    <source>
        <dbReference type="ARBA" id="ARBA00022777"/>
    </source>
</evidence>
<keyword evidence="1" id="KW-0808">Transferase</keyword>
<evidence type="ECO:0000256" key="1">
    <source>
        <dbReference type="ARBA" id="ARBA00022679"/>
    </source>
</evidence>
<dbReference type="GO" id="GO:0016301">
    <property type="term" value="F:kinase activity"/>
    <property type="evidence" value="ECO:0007669"/>
    <property type="project" value="UniProtKB-KW"/>
</dbReference>
<comment type="caution">
    <text evidence="7">The sequence shown here is derived from an EMBL/GenBank/DDBJ whole genome shotgun (WGS) entry which is preliminary data.</text>
</comment>
<dbReference type="PANTHER" id="PTHR43065">
    <property type="entry name" value="SENSOR HISTIDINE KINASE"/>
    <property type="match status" value="1"/>
</dbReference>
<protein>
    <recommendedName>
        <fullName evidence="6">Histidine kinase domain-containing protein</fullName>
    </recommendedName>
</protein>
<keyword evidence="2" id="KW-0547">Nucleotide-binding</keyword>
<name>X0U9I4_9ZZZZ</name>
<organism evidence="7">
    <name type="scientific">marine sediment metagenome</name>
    <dbReference type="NCBI Taxonomy" id="412755"/>
    <lineage>
        <taxon>unclassified sequences</taxon>
        <taxon>metagenomes</taxon>
        <taxon>ecological metagenomes</taxon>
    </lineage>
</organism>
<dbReference type="Pfam" id="PF02518">
    <property type="entry name" value="HATPase_c"/>
    <property type="match status" value="1"/>
</dbReference>
<evidence type="ECO:0000313" key="7">
    <source>
        <dbReference type="EMBL" id="GAF85160.1"/>
    </source>
</evidence>
<dbReference type="SUPFAM" id="SSF55874">
    <property type="entry name" value="ATPase domain of HSP90 chaperone/DNA topoisomerase II/histidine kinase"/>
    <property type="match status" value="1"/>
</dbReference>
<dbReference type="PANTHER" id="PTHR43065:SF46">
    <property type="entry name" value="C4-DICARBOXYLATE TRANSPORT SENSOR PROTEIN DCTB"/>
    <property type="match status" value="1"/>
</dbReference>
<dbReference type="Gene3D" id="3.30.565.10">
    <property type="entry name" value="Histidine kinase-like ATPase, C-terminal domain"/>
    <property type="match status" value="1"/>
</dbReference>
<dbReference type="EMBL" id="BARS01003669">
    <property type="protein sequence ID" value="GAF85160.1"/>
    <property type="molecule type" value="Genomic_DNA"/>
</dbReference>
<evidence type="ECO:0000256" key="5">
    <source>
        <dbReference type="ARBA" id="ARBA00023012"/>
    </source>
</evidence>
<dbReference type="GO" id="GO:0005524">
    <property type="term" value="F:ATP binding"/>
    <property type="evidence" value="ECO:0007669"/>
    <property type="project" value="UniProtKB-KW"/>
</dbReference>
<dbReference type="InterPro" id="IPR005467">
    <property type="entry name" value="His_kinase_dom"/>
</dbReference>
<dbReference type="AlphaFoldDB" id="X0U9I4"/>
<keyword evidence="5" id="KW-0902">Two-component regulatory system</keyword>
<feature type="domain" description="Histidine kinase" evidence="6">
    <location>
        <begin position="1"/>
        <end position="49"/>
    </location>
</feature>
<dbReference type="InterPro" id="IPR004358">
    <property type="entry name" value="Sig_transdc_His_kin-like_C"/>
</dbReference>
<gene>
    <name evidence="7" type="ORF">S01H1_07113</name>
</gene>
<dbReference type="InterPro" id="IPR003594">
    <property type="entry name" value="HATPase_dom"/>
</dbReference>
<accession>X0U9I4</accession>
<dbReference type="GO" id="GO:0000160">
    <property type="term" value="P:phosphorelay signal transduction system"/>
    <property type="evidence" value="ECO:0007669"/>
    <property type="project" value="UniProtKB-KW"/>
</dbReference>